<dbReference type="Proteomes" id="UP000683246">
    <property type="component" value="Chromosome"/>
</dbReference>
<dbReference type="SFLD" id="SFLDS00029">
    <property type="entry name" value="Radical_SAM"/>
    <property type="match status" value="1"/>
</dbReference>
<dbReference type="SUPFAM" id="SSF102114">
    <property type="entry name" value="Radical SAM enzymes"/>
    <property type="match status" value="1"/>
</dbReference>
<evidence type="ECO:0000256" key="3">
    <source>
        <dbReference type="ARBA" id="ARBA00022691"/>
    </source>
</evidence>
<dbReference type="Gene3D" id="3.80.30.20">
    <property type="entry name" value="tm_1862 like domain"/>
    <property type="match status" value="1"/>
</dbReference>
<keyword evidence="2" id="KW-0004">4Fe-4S</keyword>
<dbReference type="InterPro" id="IPR039661">
    <property type="entry name" value="ELP3"/>
</dbReference>
<dbReference type="GO" id="GO:0046872">
    <property type="term" value="F:metal ion binding"/>
    <property type="evidence" value="ECO:0007669"/>
    <property type="project" value="UniProtKB-KW"/>
</dbReference>
<dbReference type="Pfam" id="PF16199">
    <property type="entry name" value="Radical_SAM_C"/>
    <property type="match status" value="1"/>
</dbReference>
<dbReference type="SFLD" id="SFLDG01086">
    <property type="entry name" value="elongater_protein-like"/>
    <property type="match status" value="1"/>
</dbReference>
<feature type="domain" description="Radical SAM core" evidence="7">
    <location>
        <begin position="19"/>
        <end position="260"/>
    </location>
</feature>
<dbReference type="SFLD" id="SFLDG01091">
    <property type="entry name" value="uncharacterized_CHP01210-like"/>
    <property type="match status" value="1"/>
</dbReference>
<dbReference type="EMBL" id="CP058649">
    <property type="protein sequence ID" value="QUI21755.1"/>
    <property type="molecule type" value="Genomic_DNA"/>
</dbReference>
<reference evidence="8" key="1">
    <citation type="submission" date="2020-07" db="EMBL/GenBank/DDBJ databases">
        <title>Vallitalea pronyensis genome.</title>
        <authorList>
            <person name="Postec A."/>
        </authorList>
    </citation>
    <scope>NUCLEOTIDE SEQUENCE</scope>
    <source>
        <strain evidence="8">FatNI3</strain>
    </source>
</reference>
<dbReference type="AlphaFoldDB" id="A0A8J8MHI0"/>
<dbReference type="SMART" id="SM00729">
    <property type="entry name" value="Elp3"/>
    <property type="match status" value="1"/>
</dbReference>
<dbReference type="InterPro" id="IPR023404">
    <property type="entry name" value="rSAM_horseshoe"/>
</dbReference>
<dbReference type="InterPro" id="IPR006638">
    <property type="entry name" value="Elp3/MiaA/NifB-like_rSAM"/>
</dbReference>
<dbReference type="PANTHER" id="PTHR11135:SF1">
    <property type="entry name" value="PROTEIN YHCC"/>
    <property type="match status" value="1"/>
</dbReference>
<protein>
    <submittedName>
        <fullName evidence="8">TIGR01212 family radical SAM protein</fullName>
    </submittedName>
</protein>
<keyword evidence="4" id="KW-0479">Metal-binding</keyword>
<keyword evidence="5" id="KW-0408">Iron</keyword>
<dbReference type="RefSeq" id="WP_212697226.1">
    <property type="nucleotide sequence ID" value="NZ_CP058649.1"/>
</dbReference>
<dbReference type="KEGG" id="vpy:HZI73_05365"/>
<organism evidence="8 9">
    <name type="scientific">Vallitalea pronyensis</name>
    <dbReference type="NCBI Taxonomy" id="1348613"/>
    <lineage>
        <taxon>Bacteria</taxon>
        <taxon>Bacillati</taxon>
        <taxon>Bacillota</taxon>
        <taxon>Clostridia</taxon>
        <taxon>Lachnospirales</taxon>
        <taxon>Vallitaleaceae</taxon>
        <taxon>Vallitalea</taxon>
    </lineage>
</organism>
<keyword evidence="3" id="KW-0949">S-adenosyl-L-methionine</keyword>
<evidence type="ECO:0000256" key="6">
    <source>
        <dbReference type="ARBA" id="ARBA00023014"/>
    </source>
</evidence>
<accession>A0A8J8MHI0</accession>
<sequence>MNYWGDKPYHSLNHYLKELYGEKVYKIAINGGFTCPNRDGKLDTRGCIFCSEGGSGDFASSPSLSIYDQIEEGKRRLASKKTGHKYIAYFQAYTNTYGSLTHLEKTYKEALSHPDIVGLSIATRPDCLDDQVITLLAGMQTKKKIWVELGLQTIHPESAAFIRRGYDLACFEKAVHQLKHVYIDVVVHLILGLPHETPQHMLETIDYIANQPVQGVKLQLLHVLKHTDLGDYYLKENFHILTQHEYINLLIDYIERLPPRMVIHRITGDGPKSLLIAPKWSANKRMVLNETLKAFRLRHAYQGRLYASNTPVESFAEPLRN</sequence>
<dbReference type="Pfam" id="PF04055">
    <property type="entry name" value="Radical_SAM"/>
    <property type="match status" value="1"/>
</dbReference>
<name>A0A8J8MHI0_9FIRM</name>
<dbReference type="NCBIfam" id="TIGR01212">
    <property type="entry name" value="TIGR01212 family radical SAM protein"/>
    <property type="match status" value="1"/>
</dbReference>
<dbReference type="InterPro" id="IPR032432">
    <property type="entry name" value="Radical_SAM_C"/>
</dbReference>
<evidence type="ECO:0000256" key="2">
    <source>
        <dbReference type="ARBA" id="ARBA00022485"/>
    </source>
</evidence>
<keyword evidence="6" id="KW-0411">Iron-sulfur</keyword>
<keyword evidence="9" id="KW-1185">Reference proteome</keyword>
<dbReference type="InterPro" id="IPR058240">
    <property type="entry name" value="rSAM_sf"/>
</dbReference>
<comment type="cofactor">
    <cofactor evidence="1">
        <name>[4Fe-4S] cluster</name>
        <dbReference type="ChEBI" id="CHEBI:49883"/>
    </cofactor>
</comment>
<evidence type="ECO:0000313" key="8">
    <source>
        <dbReference type="EMBL" id="QUI21755.1"/>
    </source>
</evidence>
<proteinExistence type="predicted"/>
<evidence type="ECO:0000256" key="4">
    <source>
        <dbReference type="ARBA" id="ARBA00022723"/>
    </source>
</evidence>
<evidence type="ECO:0000256" key="5">
    <source>
        <dbReference type="ARBA" id="ARBA00023004"/>
    </source>
</evidence>
<dbReference type="PROSITE" id="PS51918">
    <property type="entry name" value="RADICAL_SAM"/>
    <property type="match status" value="1"/>
</dbReference>
<dbReference type="InterPro" id="IPR005911">
    <property type="entry name" value="YhcC-like"/>
</dbReference>
<evidence type="ECO:0000256" key="1">
    <source>
        <dbReference type="ARBA" id="ARBA00001966"/>
    </source>
</evidence>
<dbReference type="GO" id="GO:0003824">
    <property type="term" value="F:catalytic activity"/>
    <property type="evidence" value="ECO:0007669"/>
    <property type="project" value="InterPro"/>
</dbReference>
<dbReference type="GO" id="GO:0051539">
    <property type="term" value="F:4 iron, 4 sulfur cluster binding"/>
    <property type="evidence" value="ECO:0007669"/>
    <property type="project" value="UniProtKB-KW"/>
</dbReference>
<dbReference type="PANTHER" id="PTHR11135">
    <property type="entry name" value="HISTONE ACETYLTRANSFERASE-RELATED"/>
    <property type="match status" value="1"/>
</dbReference>
<evidence type="ECO:0000259" key="7">
    <source>
        <dbReference type="PROSITE" id="PS51918"/>
    </source>
</evidence>
<evidence type="ECO:0000313" key="9">
    <source>
        <dbReference type="Proteomes" id="UP000683246"/>
    </source>
</evidence>
<gene>
    <name evidence="8" type="ORF">HZI73_05365</name>
</gene>
<dbReference type="InterPro" id="IPR007197">
    <property type="entry name" value="rSAM"/>
</dbReference>